<dbReference type="InterPro" id="IPR045088">
    <property type="entry name" value="ALAT1/2-like"/>
</dbReference>
<gene>
    <name evidence="12" type="primary">LOC113516445</name>
</gene>
<comment type="pathway">
    <text evidence="6">Amino-acid degradation; L-alanine degradation via transaminase pathway; pyruvate from L-alanine: step 1/1.</text>
</comment>
<protein>
    <recommendedName>
        <fullName evidence="8">alanine transaminase</fullName>
        <ecNumber evidence="8">2.6.1.2</ecNumber>
    </recommendedName>
</protein>
<evidence type="ECO:0000259" key="10">
    <source>
        <dbReference type="Pfam" id="PF00155"/>
    </source>
</evidence>
<dbReference type="InterPro" id="IPR004839">
    <property type="entry name" value="Aminotransferase_I/II_large"/>
</dbReference>
<dbReference type="PANTHER" id="PTHR11751:SF29">
    <property type="entry name" value="ALANINE TRANSAMINASE"/>
    <property type="match status" value="1"/>
</dbReference>
<evidence type="ECO:0000256" key="1">
    <source>
        <dbReference type="ARBA" id="ARBA00001933"/>
    </source>
</evidence>
<evidence type="ECO:0000256" key="6">
    <source>
        <dbReference type="ARBA" id="ARBA00025708"/>
    </source>
</evidence>
<dbReference type="CDD" id="cd00609">
    <property type="entry name" value="AAT_like"/>
    <property type="match status" value="1"/>
</dbReference>
<dbReference type="SUPFAM" id="SSF53383">
    <property type="entry name" value="PLP-dependent transferases"/>
    <property type="match status" value="1"/>
</dbReference>
<dbReference type="Gene3D" id="3.90.1150.10">
    <property type="entry name" value="Aspartate Aminotransferase, domain 1"/>
    <property type="match status" value="1"/>
</dbReference>
<evidence type="ECO:0000256" key="5">
    <source>
        <dbReference type="ARBA" id="ARBA00022898"/>
    </source>
</evidence>
<evidence type="ECO:0000256" key="8">
    <source>
        <dbReference type="ARBA" id="ARBA00026106"/>
    </source>
</evidence>
<dbReference type="InterPro" id="IPR015422">
    <property type="entry name" value="PyrdxlP-dep_Trfase_small"/>
</dbReference>
<evidence type="ECO:0000256" key="2">
    <source>
        <dbReference type="ARBA" id="ARBA00011738"/>
    </source>
</evidence>
<feature type="domain" description="Aminotransferase class I/classII large" evidence="10">
    <location>
        <begin position="88"/>
        <end position="467"/>
    </location>
</feature>
<keyword evidence="5" id="KW-0663">Pyridoxal phosphate</keyword>
<comment type="subunit">
    <text evidence="2">Homodimer.</text>
</comment>
<accession>A0ABM3N5X1</accession>
<name>A0ABM3N5X1_GALME</name>
<dbReference type="EC" id="2.6.1.2" evidence="8"/>
<evidence type="ECO:0000256" key="4">
    <source>
        <dbReference type="ARBA" id="ARBA00022679"/>
    </source>
</evidence>
<dbReference type="InterPro" id="IPR015421">
    <property type="entry name" value="PyrdxlP-dep_Trfase_major"/>
</dbReference>
<dbReference type="Pfam" id="PF00155">
    <property type="entry name" value="Aminotran_1_2"/>
    <property type="match status" value="1"/>
</dbReference>
<evidence type="ECO:0000256" key="7">
    <source>
        <dbReference type="ARBA" id="ARBA00025785"/>
    </source>
</evidence>
<dbReference type="PANTHER" id="PTHR11751">
    <property type="entry name" value="ALANINE AMINOTRANSFERASE"/>
    <property type="match status" value="1"/>
</dbReference>
<sequence length="479" mass="52869">MNLNKKCITSDNVNQNLLNVKYAVRGPLAERATQLERELDKGIRKPFDCVVRANIGDCQALGQKPITFIRQVVALAACPQLMSSPDIPDDAKERARKILADCTRGTVGACSPPAGLSVVRRQVAAYLTARDGVPASPDDILLGAGASDLIKAVLTLFAQDIDGKPSAVMIPIPQYPLFSGTLSELGVQQAGYYLDEDNRWALQTEELARSWRQASQTAHVRALVVINPGNPTGQVLSRENIQEVIKFAYEHDLFLIADEVYQENIISKPFHSFKKVMFEMGPPYSQMELASFVTCSKGWAAESGMRAAYVELLRLQPAVDTALRAARTILQCPSVLGQCVLHCVMSPPTPGSASYPQFIKERSDIHRTLCERAAVAYEAFNSIPGYFCNPIEGSMFAYPRIDVPERAQQAARDAGVTPDEFYCIRLLEETGICVVLGSGFGQLPGSFHFRTTIMHSPDEFQHMLHSIAKFHQHFLDQYS</sequence>
<dbReference type="GeneID" id="113516445"/>
<comment type="cofactor">
    <cofactor evidence="1">
        <name>pyridoxal 5'-phosphate</name>
        <dbReference type="ChEBI" id="CHEBI:597326"/>
    </cofactor>
</comment>
<comment type="catalytic activity">
    <reaction evidence="9">
        <text>L-alanine + 2-oxoglutarate = pyruvate + L-glutamate</text>
        <dbReference type="Rhea" id="RHEA:19453"/>
        <dbReference type="ChEBI" id="CHEBI:15361"/>
        <dbReference type="ChEBI" id="CHEBI:16810"/>
        <dbReference type="ChEBI" id="CHEBI:29985"/>
        <dbReference type="ChEBI" id="CHEBI:57972"/>
        <dbReference type="EC" id="2.6.1.2"/>
    </reaction>
</comment>
<organism evidence="11 12">
    <name type="scientific">Galleria mellonella</name>
    <name type="common">Greater wax moth</name>
    <dbReference type="NCBI Taxonomy" id="7137"/>
    <lineage>
        <taxon>Eukaryota</taxon>
        <taxon>Metazoa</taxon>
        <taxon>Ecdysozoa</taxon>
        <taxon>Arthropoda</taxon>
        <taxon>Hexapoda</taxon>
        <taxon>Insecta</taxon>
        <taxon>Pterygota</taxon>
        <taxon>Neoptera</taxon>
        <taxon>Endopterygota</taxon>
        <taxon>Lepidoptera</taxon>
        <taxon>Glossata</taxon>
        <taxon>Ditrysia</taxon>
        <taxon>Pyraloidea</taxon>
        <taxon>Pyralidae</taxon>
        <taxon>Galleriinae</taxon>
        <taxon>Galleria</taxon>
    </lineage>
</organism>
<proteinExistence type="inferred from homology"/>
<keyword evidence="4" id="KW-0808">Transferase</keyword>
<keyword evidence="3" id="KW-0032">Aminotransferase</keyword>
<dbReference type="RefSeq" id="XP_052758961.1">
    <property type="nucleotide sequence ID" value="XM_052903001.1"/>
</dbReference>
<dbReference type="InterPro" id="IPR015424">
    <property type="entry name" value="PyrdxlP-dep_Trfase"/>
</dbReference>
<dbReference type="Proteomes" id="UP001652740">
    <property type="component" value="Unplaced"/>
</dbReference>
<keyword evidence="11" id="KW-1185">Reference proteome</keyword>
<dbReference type="Gene3D" id="1.10.287.1970">
    <property type="match status" value="1"/>
</dbReference>
<evidence type="ECO:0000313" key="11">
    <source>
        <dbReference type="Proteomes" id="UP001652740"/>
    </source>
</evidence>
<evidence type="ECO:0000256" key="9">
    <source>
        <dbReference type="ARBA" id="ARBA00047412"/>
    </source>
</evidence>
<evidence type="ECO:0000256" key="3">
    <source>
        <dbReference type="ARBA" id="ARBA00022576"/>
    </source>
</evidence>
<comment type="similarity">
    <text evidence="7">Belongs to the class-I pyridoxal-phosphate-dependent aminotransferase family. Alanine aminotransferase subfamily.</text>
</comment>
<evidence type="ECO:0000313" key="12">
    <source>
        <dbReference type="RefSeq" id="XP_052758961.1"/>
    </source>
</evidence>
<reference evidence="12" key="1">
    <citation type="submission" date="2025-08" db="UniProtKB">
        <authorList>
            <consortium name="RefSeq"/>
        </authorList>
    </citation>
    <scope>IDENTIFICATION</scope>
    <source>
        <tissue evidence="12">Whole larvae</tissue>
    </source>
</reference>
<dbReference type="Gene3D" id="3.40.640.10">
    <property type="entry name" value="Type I PLP-dependent aspartate aminotransferase-like (Major domain)"/>
    <property type="match status" value="1"/>
</dbReference>